<feature type="signal peptide" evidence="1">
    <location>
        <begin position="1"/>
        <end position="26"/>
    </location>
</feature>
<protein>
    <recommendedName>
        <fullName evidence="4">Ricin B lectin domain-containing protein</fullName>
    </recommendedName>
</protein>
<evidence type="ECO:0000313" key="2">
    <source>
        <dbReference type="EMBL" id="MDR7321169.1"/>
    </source>
</evidence>
<name>A0AAE3ZJN7_9ACTN</name>
<comment type="caution">
    <text evidence="2">The sequence shown here is derived from an EMBL/GenBank/DDBJ whole genome shotgun (WGS) entry which is preliminary data.</text>
</comment>
<dbReference type="EMBL" id="JAVDYC010000001">
    <property type="protein sequence ID" value="MDR7321169.1"/>
    <property type="molecule type" value="Genomic_DNA"/>
</dbReference>
<accession>A0AAE3ZJN7</accession>
<keyword evidence="3" id="KW-1185">Reference proteome</keyword>
<evidence type="ECO:0008006" key="4">
    <source>
        <dbReference type="Google" id="ProtNLM"/>
    </source>
</evidence>
<feature type="chain" id="PRO_5042144902" description="Ricin B lectin domain-containing protein" evidence="1">
    <location>
        <begin position="27"/>
        <end position="180"/>
    </location>
</feature>
<organism evidence="2 3">
    <name type="scientific">Catenuloplanes niger</name>
    <dbReference type="NCBI Taxonomy" id="587534"/>
    <lineage>
        <taxon>Bacteria</taxon>
        <taxon>Bacillati</taxon>
        <taxon>Actinomycetota</taxon>
        <taxon>Actinomycetes</taxon>
        <taxon>Micromonosporales</taxon>
        <taxon>Micromonosporaceae</taxon>
        <taxon>Catenuloplanes</taxon>
    </lineage>
</organism>
<dbReference type="Gene3D" id="2.80.10.50">
    <property type="match status" value="1"/>
</dbReference>
<dbReference type="RefSeq" id="WP_310409987.1">
    <property type="nucleotide sequence ID" value="NZ_JAVDYC010000001.1"/>
</dbReference>
<evidence type="ECO:0000313" key="3">
    <source>
        <dbReference type="Proteomes" id="UP001183629"/>
    </source>
</evidence>
<dbReference type="Proteomes" id="UP001183629">
    <property type="component" value="Unassembled WGS sequence"/>
</dbReference>
<proteinExistence type="predicted"/>
<reference evidence="2 3" key="1">
    <citation type="submission" date="2023-07" db="EMBL/GenBank/DDBJ databases">
        <title>Sequencing the genomes of 1000 actinobacteria strains.</title>
        <authorList>
            <person name="Klenk H.-P."/>
        </authorList>
    </citation>
    <scope>NUCLEOTIDE SEQUENCE [LARGE SCALE GENOMIC DNA]</scope>
    <source>
        <strain evidence="2 3">DSM 44711</strain>
    </source>
</reference>
<sequence length="180" mass="18640">MIGWRGSAVLCGALAAVTLPSGAAVAAGSAVPAGIASAGIAPAEIVPPGPAVVRNVGLDACLTAVSAATVLMEPCDGSPRQVFRIQPSGGAGHIMIRHNGWCVRTGPGTAPRDPARLDHCTEETSFLPTSLWRDSRFVLYRAGGPGYYPLRAGQVGEPPFVTWTDDAPAAFQEWQIRPAI</sequence>
<dbReference type="InterPro" id="IPR035992">
    <property type="entry name" value="Ricin_B-like_lectins"/>
</dbReference>
<gene>
    <name evidence="2" type="ORF">J2S44_001419</name>
</gene>
<dbReference type="AlphaFoldDB" id="A0AAE3ZJN7"/>
<dbReference type="SUPFAM" id="SSF50370">
    <property type="entry name" value="Ricin B-like lectins"/>
    <property type="match status" value="1"/>
</dbReference>
<keyword evidence="1" id="KW-0732">Signal</keyword>
<evidence type="ECO:0000256" key="1">
    <source>
        <dbReference type="SAM" id="SignalP"/>
    </source>
</evidence>